<comment type="caution">
    <text evidence="1">The sequence shown here is derived from an EMBL/GenBank/DDBJ whole genome shotgun (WGS) entry which is preliminary data.</text>
</comment>
<keyword evidence="2" id="KW-1185">Reference proteome</keyword>
<reference evidence="2" key="1">
    <citation type="journal article" date="2019" name="Int. J. Syst. Evol. Microbiol.">
        <title>The Global Catalogue of Microorganisms (GCM) 10K type strain sequencing project: providing services to taxonomists for standard genome sequencing and annotation.</title>
        <authorList>
            <consortium name="The Broad Institute Genomics Platform"/>
            <consortium name="The Broad Institute Genome Sequencing Center for Infectious Disease"/>
            <person name="Wu L."/>
            <person name="Ma J."/>
        </authorList>
    </citation>
    <scope>NUCLEOTIDE SEQUENCE [LARGE SCALE GENOMIC DNA]</scope>
    <source>
        <strain evidence="2">CCUG 61948</strain>
    </source>
</reference>
<dbReference type="EMBL" id="JBHTHY010000007">
    <property type="protein sequence ID" value="MFD0798026.1"/>
    <property type="molecule type" value="Genomic_DNA"/>
</dbReference>
<organism evidence="1 2">
    <name type="scientific">Maribacter chungangensis</name>
    <dbReference type="NCBI Taxonomy" id="1069117"/>
    <lineage>
        <taxon>Bacteria</taxon>
        <taxon>Pseudomonadati</taxon>
        <taxon>Bacteroidota</taxon>
        <taxon>Flavobacteriia</taxon>
        <taxon>Flavobacteriales</taxon>
        <taxon>Flavobacteriaceae</taxon>
        <taxon>Maribacter</taxon>
    </lineage>
</organism>
<evidence type="ECO:0000313" key="2">
    <source>
        <dbReference type="Proteomes" id="UP001597012"/>
    </source>
</evidence>
<proteinExistence type="predicted"/>
<gene>
    <name evidence="1" type="ORF">ACFQZJ_11170</name>
</gene>
<name>A0ABW3B3Y4_9FLAO</name>
<accession>A0ABW3B3Y4</accession>
<dbReference type="Proteomes" id="UP001597012">
    <property type="component" value="Unassembled WGS sequence"/>
</dbReference>
<evidence type="ECO:0000313" key="1">
    <source>
        <dbReference type="EMBL" id="MFD0798026.1"/>
    </source>
</evidence>
<sequence>MQNTDGVWSLQMLPTLGSQFVFIANFEVKVLLTLYRSITYYTVFRELPE</sequence>
<protein>
    <submittedName>
        <fullName evidence="1">Uncharacterized protein</fullName>
    </submittedName>
</protein>
<dbReference type="RefSeq" id="WP_379934578.1">
    <property type="nucleotide sequence ID" value="NZ_JBHTHY010000007.1"/>
</dbReference>